<accession>A0A3N0CLI1</accession>
<proteinExistence type="predicted"/>
<sequence>MVRLSEGLRPFFGPLKRGYTAGTRAVSPATVRLSKLRGGWLPTGVAMTMEDAALDGGRFTLARPEEVLRRDRPIGDPTPYWCFEEALTETAERIGVLELTRGRVLHPHAVVVTERNRWLWEQCRYFGTTRPREHPMFLHPFPPDPVDVPGRLGVLTSRGDANYYHFLHDVLPRLSVLEQAGVERPDRWYVPYSKGWQRDLLAVWGIGPDDVVNSSEVPHVRAETLVVPSLASIDERNPPWVSEVIRERMVPAGLQRVPGKHLYLTRGAARNNRSVLNETEVMALLAPLGFELVDTGVLSIDEQISAFAEADVIVAPHGASLANLPFCSPGSALVELFPSQCMFPDFWKVACGVAGLDYRYLSGAGPAVPATRAAFVVADITVDLPKLEAMVSDLLAARQ</sequence>
<dbReference type="PANTHER" id="PTHR20961:SF150">
    <property type="entry name" value="GLYCOSYLTRANSFERASE FAMILY 61 PROTEIN"/>
    <property type="match status" value="1"/>
</dbReference>
<dbReference type="InterPro" id="IPR007657">
    <property type="entry name" value="Glycosyltransferase_61"/>
</dbReference>
<protein>
    <submittedName>
        <fullName evidence="5">Glycosyltransferase family 61 protein</fullName>
    </submittedName>
</protein>
<evidence type="ECO:0000313" key="5">
    <source>
        <dbReference type="EMBL" id="RNL63773.1"/>
    </source>
</evidence>
<name>A0A3N0CLI1_9ACTN</name>
<keyword evidence="1" id="KW-0328">Glycosyltransferase</keyword>
<dbReference type="GO" id="GO:0016757">
    <property type="term" value="F:glycosyltransferase activity"/>
    <property type="evidence" value="ECO:0007669"/>
    <property type="project" value="UniProtKB-KW"/>
</dbReference>
<gene>
    <name evidence="5" type="ORF">EFK50_08580</name>
</gene>
<evidence type="ECO:0000256" key="3">
    <source>
        <dbReference type="ARBA" id="ARBA00023180"/>
    </source>
</evidence>
<dbReference type="PANTHER" id="PTHR20961">
    <property type="entry name" value="GLYCOSYLTRANSFERASE"/>
    <property type="match status" value="1"/>
</dbReference>
<evidence type="ECO:0000259" key="4">
    <source>
        <dbReference type="Pfam" id="PF04577"/>
    </source>
</evidence>
<dbReference type="OrthoDB" id="288504at2"/>
<evidence type="ECO:0000256" key="2">
    <source>
        <dbReference type="ARBA" id="ARBA00022679"/>
    </source>
</evidence>
<keyword evidence="3" id="KW-0325">Glycoprotein</keyword>
<feature type="domain" description="Glycosyltransferase 61 catalytic" evidence="4">
    <location>
        <begin position="163"/>
        <end position="334"/>
    </location>
</feature>
<evidence type="ECO:0000313" key="6">
    <source>
        <dbReference type="Proteomes" id="UP000267128"/>
    </source>
</evidence>
<dbReference type="Pfam" id="PF04577">
    <property type="entry name" value="Glyco_transf_61"/>
    <property type="match status" value="1"/>
</dbReference>
<comment type="caution">
    <text evidence="5">The sequence shown here is derived from an EMBL/GenBank/DDBJ whole genome shotgun (WGS) entry which is preliminary data.</text>
</comment>
<reference evidence="5 6" key="1">
    <citation type="submission" date="2018-11" db="EMBL/GenBank/DDBJ databases">
        <authorList>
            <person name="Li F."/>
        </authorList>
    </citation>
    <scope>NUCLEOTIDE SEQUENCE [LARGE SCALE GENOMIC DNA]</scope>
    <source>
        <strain evidence="5 6">Gsoil 097</strain>
    </source>
</reference>
<evidence type="ECO:0000256" key="1">
    <source>
        <dbReference type="ARBA" id="ARBA00022676"/>
    </source>
</evidence>
<dbReference type="RefSeq" id="WP_123227160.1">
    <property type="nucleotide sequence ID" value="NZ_RJSE01000006.1"/>
</dbReference>
<dbReference type="Proteomes" id="UP000267128">
    <property type="component" value="Unassembled WGS sequence"/>
</dbReference>
<dbReference type="EMBL" id="RJSE01000006">
    <property type="protein sequence ID" value="RNL63773.1"/>
    <property type="molecule type" value="Genomic_DNA"/>
</dbReference>
<keyword evidence="6" id="KW-1185">Reference proteome</keyword>
<keyword evidence="2 5" id="KW-0808">Transferase</keyword>
<dbReference type="AlphaFoldDB" id="A0A3N0CLI1"/>
<organism evidence="5 6">
    <name type="scientific">Nocardioides marmoriginsengisoli</name>
    <dbReference type="NCBI Taxonomy" id="661483"/>
    <lineage>
        <taxon>Bacteria</taxon>
        <taxon>Bacillati</taxon>
        <taxon>Actinomycetota</taxon>
        <taxon>Actinomycetes</taxon>
        <taxon>Propionibacteriales</taxon>
        <taxon>Nocardioidaceae</taxon>
        <taxon>Nocardioides</taxon>
    </lineage>
</organism>
<dbReference type="InterPro" id="IPR049625">
    <property type="entry name" value="Glyco_transf_61_cat"/>
</dbReference>